<name>A0A7I9YXN5_MYCBU</name>
<reference evidence="2 3" key="1">
    <citation type="journal article" date="2019" name="Emerg. Microbes Infect.">
        <title>Comprehensive subspecies identification of 175 nontuberculous mycobacteria species based on 7547 genomic profiles.</title>
        <authorList>
            <person name="Matsumoto Y."/>
            <person name="Kinjo T."/>
            <person name="Motooka D."/>
            <person name="Nabeya D."/>
            <person name="Jung N."/>
            <person name="Uechi K."/>
            <person name="Horii T."/>
            <person name="Iida T."/>
            <person name="Fujita J."/>
            <person name="Nakamura S."/>
        </authorList>
    </citation>
    <scope>NUCLEOTIDE SEQUENCE [LARGE SCALE GENOMIC DNA]</scope>
    <source>
        <strain evidence="2 3">JCM 30725</strain>
    </source>
</reference>
<evidence type="ECO:0000313" key="2">
    <source>
        <dbReference type="EMBL" id="GFG93342.1"/>
    </source>
</evidence>
<evidence type="ECO:0008006" key="4">
    <source>
        <dbReference type="Google" id="ProtNLM"/>
    </source>
</evidence>
<comment type="caution">
    <text evidence="2">The sequence shown here is derived from an EMBL/GenBank/DDBJ whole genome shotgun (WGS) entry which is preliminary data.</text>
</comment>
<sequence>MRPSLSWLRKWIFFTRSRPYNKNDQATVESKTNHLVRKYAFYYRHDTGEERAVLNRLWPLVNDRLNYLTPRINPSDTPAATAGAGAGMTHRRPHSTGSWPPTLFHQHNRPN</sequence>
<dbReference type="RefSeq" id="WP_240355912.1">
    <property type="nucleotide sequence ID" value="NZ_BLKZ01000002.1"/>
</dbReference>
<gene>
    <name evidence="2" type="ORF">MBOU_53840</name>
</gene>
<feature type="region of interest" description="Disordered" evidence="1">
    <location>
        <begin position="70"/>
        <end position="111"/>
    </location>
</feature>
<evidence type="ECO:0000313" key="3">
    <source>
        <dbReference type="Proteomes" id="UP000465360"/>
    </source>
</evidence>
<protein>
    <recommendedName>
        <fullName evidence="4">Transposase</fullName>
    </recommendedName>
</protein>
<dbReference type="AlphaFoldDB" id="A0A7I9YXN5"/>
<accession>A0A7I9YXN5</accession>
<evidence type="ECO:0000256" key="1">
    <source>
        <dbReference type="SAM" id="MobiDB-lite"/>
    </source>
</evidence>
<dbReference type="Proteomes" id="UP000465360">
    <property type="component" value="Unassembled WGS sequence"/>
</dbReference>
<dbReference type="EMBL" id="BLKZ01000002">
    <property type="protein sequence ID" value="GFG93342.1"/>
    <property type="molecule type" value="Genomic_DNA"/>
</dbReference>
<keyword evidence="3" id="KW-1185">Reference proteome</keyword>
<proteinExistence type="predicted"/>
<organism evidence="2 3">
    <name type="scientific">Mycobacterium bourgelatii</name>
    <dbReference type="NCBI Taxonomy" id="1273442"/>
    <lineage>
        <taxon>Bacteria</taxon>
        <taxon>Bacillati</taxon>
        <taxon>Actinomycetota</taxon>
        <taxon>Actinomycetes</taxon>
        <taxon>Mycobacteriales</taxon>
        <taxon>Mycobacteriaceae</taxon>
        <taxon>Mycobacterium</taxon>
    </lineage>
</organism>